<keyword evidence="2" id="KW-1185">Reference proteome</keyword>
<reference evidence="1 2" key="1">
    <citation type="submission" date="2016-08" db="EMBL/GenBank/DDBJ databases">
        <title>Complete genome sequence of Bacillus muralis G25-68, a strain with toxicity to nematodes.</title>
        <authorList>
            <person name="Zheng Z."/>
        </authorList>
    </citation>
    <scope>NUCLEOTIDE SEQUENCE [LARGE SCALE GENOMIC DNA]</scope>
    <source>
        <strain evidence="1 2">G25-68</strain>
    </source>
</reference>
<proteinExistence type="predicted"/>
<evidence type="ECO:0000313" key="1">
    <source>
        <dbReference type="EMBL" id="AOH55835.1"/>
    </source>
</evidence>
<name>A0A1B3XRI3_9BACI</name>
<evidence type="ECO:0000313" key="2">
    <source>
        <dbReference type="Proteomes" id="UP000077926"/>
    </source>
</evidence>
<gene>
    <name evidence="1" type="ORF">ABE28_015845</name>
</gene>
<accession>A0A1B3XRI3</accession>
<organism evidence="1 2">
    <name type="scientific">Peribacillus muralis</name>
    <dbReference type="NCBI Taxonomy" id="264697"/>
    <lineage>
        <taxon>Bacteria</taxon>
        <taxon>Bacillati</taxon>
        <taxon>Bacillota</taxon>
        <taxon>Bacilli</taxon>
        <taxon>Bacillales</taxon>
        <taxon>Bacillaceae</taxon>
        <taxon>Peribacillus</taxon>
    </lineage>
</organism>
<dbReference type="Proteomes" id="UP000077926">
    <property type="component" value="Chromosome"/>
</dbReference>
<dbReference type="AlphaFoldDB" id="A0A1B3XRI3"/>
<sequence>MAVGGFRVQRLLESFGERGRGKLVFYWLILDYTVFYRLINNKNSNKSLQLTSIFCQNIGWIKRKSCQNAGSGSFTFLLI</sequence>
<dbReference type="KEGG" id="bmur:ABE28_015845"/>
<protein>
    <submittedName>
        <fullName evidence="1">Uncharacterized protein</fullName>
    </submittedName>
</protein>
<dbReference type="EMBL" id="CP017080">
    <property type="protein sequence ID" value="AOH55835.1"/>
    <property type="molecule type" value="Genomic_DNA"/>
</dbReference>